<dbReference type="GO" id="GO:0016787">
    <property type="term" value="F:hydrolase activity"/>
    <property type="evidence" value="ECO:0007669"/>
    <property type="project" value="UniProtKB-KW"/>
</dbReference>
<dbReference type="InterPro" id="IPR023302">
    <property type="entry name" value="Pept_S9A_N"/>
</dbReference>
<evidence type="ECO:0000313" key="7">
    <source>
        <dbReference type="Proteomes" id="UP001597138"/>
    </source>
</evidence>
<dbReference type="RefSeq" id="WP_379814026.1">
    <property type="nucleotide sequence ID" value="NZ_JBHUDZ010000009.1"/>
</dbReference>
<protein>
    <submittedName>
        <fullName evidence="6">Alpha/beta fold hydrolase</fullName>
    </submittedName>
</protein>
<evidence type="ECO:0000256" key="1">
    <source>
        <dbReference type="ARBA" id="ARBA00022670"/>
    </source>
</evidence>
<keyword evidence="3" id="KW-0720">Serine protease</keyword>
<dbReference type="InterPro" id="IPR001375">
    <property type="entry name" value="Peptidase_S9_cat"/>
</dbReference>
<keyword evidence="2 6" id="KW-0378">Hydrolase</keyword>
<feature type="domain" description="Peptidase S9A N-terminal" evidence="5">
    <location>
        <begin position="100"/>
        <end position="358"/>
    </location>
</feature>
<dbReference type="InterPro" id="IPR002470">
    <property type="entry name" value="Peptidase_S9A"/>
</dbReference>
<dbReference type="Proteomes" id="UP001597138">
    <property type="component" value="Unassembled WGS sequence"/>
</dbReference>
<dbReference type="Pfam" id="PF00326">
    <property type="entry name" value="Peptidase_S9"/>
    <property type="match status" value="1"/>
</dbReference>
<dbReference type="InterPro" id="IPR029058">
    <property type="entry name" value="AB_hydrolase_fold"/>
</dbReference>
<evidence type="ECO:0000256" key="2">
    <source>
        <dbReference type="ARBA" id="ARBA00022801"/>
    </source>
</evidence>
<gene>
    <name evidence="6" type="ORF">ACFSC2_10510</name>
</gene>
<sequence length="634" mass="71621">MKEKFMFIGLFSLLMLQSCKKEEKNQEARMPKQYAVEDFYDTKSIGAAGFNKDETKILINSNKTGITNIYELNIADTTSVALTQSKTESNYAIDYLPGSSKFIYSSDKGGDENAHLYLADRTNSKVKDLTPWPKSANNFMGWSLDKKSLYVSSNKRDVKYFDIIKLDTLSYKSTILYQNTTGFTPSVISKSERYIALTKELTTDTNELYLYDNKTKTTKKISGEKPANWNPMVFEKNDSILYYATNLDNEFSYLVKYNLNTGKSEKIFEDKWDVNYMNLSENEKYHVIFINDDGKNKVLLFDHKTGKKVDFPDLKDGDVQNVIISNSENKLLLTVGSSTSSPNLYVYDIPSKSLKLLTATLSKKIDQNDLAKAEVVRFKSFDGKDIPAIYYKPLQASENNKVPALIWVHGGPGGQSRIGYSNSIQYLVNHGYAVLAVNNRGSSGYGKTFYKLDNKDHSNGDLKDCIWGKKWLAQQNYIDSTSIGIYGGSYGGCMVLGALAFHPEEFKVGVNLFGVANWLRTLKSIPPYWEAFRTALYDELGDPNTSDSIRLKKISPLFNYQKINKPLLVFQGANDVRVLPVESDEIVAGVKKNGVPVEYVVYPDEGHGFQKKENQITTSKKTLAFLDKYLKAKK</sequence>
<dbReference type="PRINTS" id="PR00862">
    <property type="entry name" value="PROLIGOPTASE"/>
</dbReference>
<dbReference type="EMBL" id="JBHUDZ010000009">
    <property type="protein sequence ID" value="MFD1603168.1"/>
    <property type="molecule type" value="Genomic_DNA"/>
</dbReference>
<comment type="caution">
    <text evidence="6">The sequence shown here is derived from an EMBL/GenBank/DDBJ whole genome shotgun (WGS) entry which is preliminary data.</text>
</comment>
<dbReference type="Pfam" id="PF02897">
    <property type="entry name" value="Peptidase_S9_N"/>
    <property type="match status" value="1"/>
</dbReference>
<proteinExistence type="predicted"/>
<evidence type="ECO:0000259" key="4">
    <source>
        <dbReference type="Pfam" id="PF00326"/>
    </source>
</evidence>
<dbReference type="PANTHER" id="PTHR42776:SF27">
    <property type="entry name" value="DIPEPTIDYL PEPTIDASE FAMILY MEMBER 6"/>
    <property type="match status" value="1"/>
</dbReference>
<feature type="domain" description="Peptidase S9 prolyl oligopeptidase catalytic" evidence="4">
    <location>
        <begin position="420"/>
        <end position="632"/>
    </location>
</feature>
<organism evidence="6 7">
    <name type="scientific">Flavobacterium artemisiae</name>
    <dbReference type="NCBI Taxonomy" id="2126556"/>
    <lineage>
        <taxon>Bacteria</taxon>
        <taxon>Pseudomonadati</taxon>
        <taxon>Bacteroidota</taxon>
        <taxon>Flavobacteriia</taxon>
        <taxon>Flavobacteriales</taxon>
        <taxon>Flavobacteriaceae</taxon>
        <taxon>Flavobacterium</taxon>
    </lineage>
</organism>
<evidence type="ECO:0000256" key="3">
    <source>
        <dbReference type="ARBA" id="ARBA00022825"/>
    </source>
</evidence>
<evidence type="ECO:0000259" key="5">
    <source>
        <dbReference type="Pfam" id="PF02897"/>
    </source>
</evidence>
<dbReference type="Gene3D" id="2.120.10.30">
    <property type="entry name" value="TolB, C-terminal domain"/>
    <property type="match status" value="1"/>
</dbReference>
<reference evidence="7" key="1">
    <citation type="journal article" date="2019" name="Int. J. Syst. Evol. Microbiol.">
        <title>The Global Catalogue of Microorganisms (GCM) 10K type strain sequencing project: providing services to taxonomists for standard genome sequencing and annotation.</title>
        <authorList>
            <consortium name="The Broad Institute Genomics Platform"/>
            <consortium name="The Broad Institute Genome Sequencing Center for Infectious Disease"/>
            <person name="Wu L."/>
            <person name="Ma J."/>
        </authorList>
    </citation>
    <scope>NUCLEOTIDE SEQUENCE [LARGE SCALE GENOMIC DNA]</scope>
    <source>
        <strain evidence="7">CCUG 70865</strain>
    </source>
</reference>
<dbReference type="SUPFAM" id="SSF82171">
    <property type="entry name" value="DPP6 N-terminal domain-like"/>
    <property type="match status" value="1"/>
</dbReference>
<accession>A0ABW4HCT7</accession>
<keyword evidence="1" id="KW-0645">Protease</keyword>
<name>A0ABW4HCT7_9FLAO</name>
<dbReference type="PANTHER" id="PTHR42776">
    <property type="entry name" value="SERINE PEPTIDASE S9 FAMILY MEMBER"/>
    <property type="match status" value="1"/>
</dbReference>
<dbReference type="PROSITE" id="PS51257">
    <property type="entry name" value="PROKAR_LIPOPROTEIN"/>
    <property type="match status" value="1"/>
</dbReference>
<dbReference type="Gene3D" id="3.40.50.1820">
    <property type="entry name" value="alpha/beta hydrolase"/>
    <property type="match status" value="1"/>
</dbReference>
<dbReference type="SUPFAM" id="SSF53474">
    <property type="entry name" value="alpha/beta-Hydrolases"/>
    <property type="match status" value="1"/>
</dbReference>
<dbReference type="InterPro" id="IPR011042">
    <property type="entry name" value="6-blade_b-propeller_TolB-like"/>
</dbReference>
<evidence type="ECO:0000313" key="6">
    <source>
        <dbReference type="EMBL" id="MFD1603168.1"/>
    </source>
</evidence>
<keyword evidence="7" id="KW-1185">Reference proteome</keyword>